<evidence type="ECO:0000313" key="4">
    <source>
        <dbReference type="EMBL" id="ACT51524.1"/>
    </source>
</evidence>
<feature type="domain" description="TPM" evidence="3">
    <location>
        <begin position="39"/>
        <end position="162"/>
    </location>
</feature>
<accession>C6X9Y3</accession>
<keyword evidence="1" id="KW-0472">Membrane</keyword>
<dbReference type="Proteomes" id="UP000002743">
    <property type="component" value="Chromosome"/>
</dbReference>
<keyword evidence="1" id="KW-0812">Transmembrane</keyword>
<dbReference type="AlphaFoldDB" id="C6X9Y3"/>
<dbReference type="HOGENOM" id="CLU_035211_0_1_4"/>
<sequence precursor="true">MKKFSALLRWCLPLLLLASLWQAGAAQALEAIPPLTQRVTDLTSTLTAEQQAGLEARLQAFEQQKGSQIAILIVPTTQPEDIAQYSIRVVEAWKLGREKQDDGVLILLAKNDRKMRIEVGYGLEGAIPDVTAKRIISDVMAPYFRQGDFYGGLNAAVERIAALIDGEALPAPPQQARGGEHDWGDMLPILLFGGLIAGAMLRAVLGSFFGGVATGGLIGAAVWILGGGLIMALVLAFIAFVVTLAGIGSLGGFGGYGGGGFGGGSGGGGFSGGGGGFGGGGASGDW</sequence>
<evidence type="ECO:0000259" key="3">
    <source>
        <dbReference type="Pfam" id="PF04536"/>
    </source>
</evidence>
<feature type="signal peptide" evidence="2">
    <location>
        <begin position="1"/>
        <end position="25"/>
    </location>
</feature>
<dbReference type="KEGG" id="mei:Msip34_2282"/>
<dbReference type="RefSeq" id="WP_015830830.1">
    <property type="nucleotide sequence ID" value="NC_012969.1"/>
</dbReference>
<feature type="transmembrane region" description="Helical" evidence="1">
    <location>
        <begin position="217"/>
        <end position="247"/>
    </location>
</feature>
<evidence type="ECO:0000256" key="1">
    <source>
        <dbReference type="SAM" id="Phobius"/>
    </source>
</evidence>
<protein>
    <recommendedName>
        <fullName evidence="3">TPM domain-containing protein</fullName>
    </recommendedName>
</protein>
<feature type="chain" id="PRO_5002973813" description="TPM domain-containing protein" evidence="2">
    <location>
        <begin position="26"/>
        <end position="286"/>
    </location>
</feature>
<dbReference type="EMBL" id="CP001674">
    <property type="protein sequence ID" value="ACT51524.1"/>
    <property type="molecule type" value="Genomic_DNA"/>
</dbReference>
<proteinExistence type="predicted"/>
<dbReference type="InterPro" id="IPR007621">
    <property type="entry name" value="TPM_dom"/>
</dbReference>
<dbReference type="OrthoDB" id="9810918at2"/>
<keyword evidence="1" id="KW-1133">Transmembrane helix</keyword>
<evidence type="ECO:0000256" key="2">
    <source>
        <dbReference type="SAM" id="SignalP"/>
    </source>
</evidence>
<reference evidence="4 5" key="2">
    <citation type="journal article" date="2011" name="J. Bacteriol.">
        <title>Genomes of three methylotrophs from a single niche uncover genetic and metabolic divergence of Methylophilaceae.</title>
        <authorList>
            <person name="Lapidus A."/>
            <person name="Clum A."/>
            <person name="Labutti K."/>
            <person name="Kaluzhnaya M.G."/>
            <person name="Lim S."/>
            <person name="Beck D.A."/>
            <person name="Glavina Del Rio T."/>
            <person name="Nolan M."/>
            <person name="Mavromatis K."/>
            <person name="Huntemann M."/>
            <person name="Lucas S."/>
            <person name="Lidstrom M.E."/>
            <person name="Ivanova N."/>
            <person name="Chistoserdova L."/>
        </authorList>
    </citation>
    <scope>NUCLEOTIDE SEQUENCE [LARGE SCALE GENOMIC DNA]</scope>
    <source>
        <strain evidence="4 5">SIP3-4</strain>
    </source>
</reference>
<evidence type="ECO:0000313" key="5">
    <source>
        <dbReference type="Proteomes" id="UP000002743"/>
    </source>
</evidence>
<reference evidence="5" key="1">
    <citation type="submission" date="2009-07" db="EMBL/GenBank/DDBJ databases">
        <title>Complete sequence of chromosome of Methylovorus sp. SIP3-4.</title>
        <authorList>
            <person name="Lucas S."/>
            <person name="Copeland A."/>
            <person name="Lapidus A."/>
            <person name="Glavina del Rio T."/>
            <person name="Tice H."/>
            <person name="Bruce D."/>
            <person name="Goodwin L."/>
            <person name="Pitluck S."/>
            <person name="Clum A."/>
            <person name="Larimer F."/>
            <person name="Land M."/>
            <person name="Hauser L."/>
            <person name="Kyrpides N."/>
            <person name="Mikhailova N."/>
            <person name="Kayluzhnaya M."/>
            <person name="Chistoserdova L."/>
        </authorList>
    </citation>
    <scope>NUCLEOTIDE SEQUENCE [LARGE SCALE GENOMIC DNA]</scope>
    <source>
        <strain evidence="5">SIP3-4</strain>
    </source>
</reference>
<dbReference type="Pfam" id="PF04536">
    <property type="entry name" value="TPM_phosphatase"/>
    <property type="match status" value="1"/>
</dbReference>
<organism evidence="4 5">
    <name type="scientific">Methylovorus glucosotrophus (strain SIP3-4)</name>
    <dbReference type="NCBI Taxonomy" id="582744"/>
    <lineage>
        <taxon>Bacteria</taxon>
        <taxon>Pseudomonadati</taxon>
        <taxon>Pseudomonadota</taxon>
        <taxon>Betaproteobacteria</taxon>
        <taxon>Nitrosomonadales</taxon>
        <taxon>Methylophilaceae</taxon>
        <taxon>Methylovorus</taxon>
    </lineage>
</organism>
<dbReference type="PANTHER" id="PTHR30373">
    <property type="entry name" value="UPF0603 PROTEIN YGCG"/>
    <property type="match status" value="1"/>
</dbReference>
<keyword evidence="2" id="KW-0732">Signal</keyword>
<name>C6X9Y3_METGS</name>
<dbReference type="PANTHER" id="PTHR30373:SF2">
    <property type="entry name" value="UPF0603 PROTEIN YGCG"/>
    <property type="match status" value="1"/>
</dbReference>
<keyword evidence="5" id="KW-1185">Reference proteome</keyword>
<dbReference type="eggNOG" id="COG1512">
    <property type="taxonomic scope" value="Bacteria"/>
</dbReference>
<dbReference type="Gene3D" id="3.10.310.50">
    <property type="match status" value="1"/>
</dbReference>
<gene>
    <name evidence="4" type="ordered locus">Msip34_2282</name>
</gene>
<dbReference type="STRING" id="582744.Msip34_2282"/>